<evidence type="ECO:0000313" key="3">
    <source>
        <dbReference type="Proteomes" id="UP001303667"/>
    </source>
</evidence>
<evidence type="ECO:0000256" key="1">
    <source>
        <dbReference type="SAM" id="MobiDB-lite"/>
    </source>
</evidence>
<evidence type="ECO:0000313" key="2">
    <source>
        <dbReference type="EMBL" id="WNM67292.1"/>
    </source>
</evidence>
<reference evidence="2 3" key="1">
    <citation type="submission" date="2023-08" db="EMBL/GenBank/DDBJ databases">
        <authorList>
            <person name="Beyer A.R."/>
            <person name="Brown C."/>
            <person name="Garland D.S."/>
            <person name="Funderburk A."/>
            <person name="Uzochukwu B."/>
            <person name="Ko C."/>
            <person name="Russell D.A."/>
            <person name="Jacobs-Sera D."/>
            <person name="Hatfull G.F."/>
        </authorList>
    </citation>
    <scope>NUCLEOTIDE SEQUENCE [LARGE SCALE GENOMIC DNA]</scope>
</reference>
<protein>
    <submittedName>
        <fullName evidence="2">Uncharacterized protein</fullName>
    </submittedName>
</protein>
<dbReference type="Proteomes" id="UP001303667">
    <property type="component" value="Segment"/>
</dbReference>
<feature type="region of interest" description="Disordered" evidence="1">
    <location>
        <begin position="1"/>
        <end position="26"/>
    </location>
</feature>
<keyword evidence="3" id="KW-1185">Reference proteome</keyword>
<dbReference type="EMBL" id="OR475274">
    <property type="protein sequence ID" value="WNM67292.1"/>
    <property type="molecule type" value="Genomic_DNA"/>
</dbReference>
<organism evidence="2 3">
    <name type="scientific">Arthrobacter phage Wyborn</name>
    <dbReference type="NCBI Taxonomy" id="3059067"/>
    <lineage>
        <taxon>Viruses</taxon>
        <taxon>Duplodnaviria</taxon>
        <taxon>Heunggongvirae</taxon>
        <taxon>Uroviricota</taxon>
        <taxon>Caudoviricetes</taxon>
        <taxon>Berryhillviridae</taxon>
        <taxon>Sicariusvirus</taxon>
        <taxon>Sicariusvirus wyborn</taxon>
    </lineage>
</organism>
<accession>A0AA96GR30</accession>
<sequence length="51" mass="5770">MNGDAAEQPVEWAEWPPPLASRPQRRDCARRRHEQMIKGGYCVLCGTKVSS</sequence>
<name>A0AA96GR30_9CAUD</name>
<proteinExistence type="predicted"/>
<gene>
    <name evidence="2" type="primary">49</name>
    <name evidence="2" type="ORF">SEA_WYBORN_49</name>
</gene>